<dbReference type="InterPro" id="IPR037291">
    <property type="entry name" value="DUF4139"/>
</dbReference>
<evidence type="ECO:0000313" key="6">
    <source>
        <dbReference type="Proteomes" id="UP000611500"/>
    </source>
</evidence>
<evidence type="ECO:0000256" key="2">
    <source>
        <dbReference type="SAM" id="SignalP"/>
    </source>
</evidence>
<dbReference type="EMBL" id="BNAP01000027">
    <property type="protein sequence ID" value="GHH00812.1"/>
    <property type="molecule type" value="Genomic_DNA"/>
</dbReference>
<feature type="domain" description="DUF4139" evidence="3">
    <location>
        <begin position="225"/>
        <end position="528"/>
    </location>
</feature>
<dbReference type="PANTHER" id="PTHR31005:SF8">
    <property type="entry name" value="DUF4139 DOMAIN-CONTAINING PROTEIN"/>
    <property type="match status" value="1"/>
</dbReference>
<evidence type="ECO:0008006" key="7">
    <source>
        <dbReference type="Google" id="ProtNLM"/>
    </source>
</evidence>
<keyword evidence="2" id="KW-0732">Signal</keyword>
<feature type="signal peptide" evidence="2">
    <location>
        <begin position="1"/>
        <end position="17"/>
    </location>
</feature>
<reference evidence="5" key="2">
    <citation type="submission" date="2020-09" db="EMBL/GenBank/DDBJ databases">
        <authorList>
            <person name="Sun Q."/>
            <person name="Zhou Y."/>
        </authorList>
    </citation>
    <scope>NUCLEOTIDE SEQUENCE</scope>
    <source>
        <strain evidence="5">CGMCC 1.7081</strain>
    </source>
</reference>
<evidence type="ECO:0000313" key="5">
    <source>
        <dbReference type="EMBL" id="GHH00812.1"/>
    </source>
</evidence>
<dbReference type="AlphaFoldDB" id="A0A8J3HBP0"/>
<dbReference type="RefSeq" id="WP_028094841.1">
    <property type="nucleotide sequence ID" value="NZ_BNAP01000027.1"/>
</dbReference>
<organism evidence="5 6">
    <name type="scientific">Pseudodonghicola xiamenensis</name>
    <dbReference type="NCBI Taxonomy" id="337702"/>
    <lineage>
        <taxon>Bacteria</taxon>
        <taxon>Pseudomonadati</taxon>
        <taxon>Pseudomonadota</taxon>
        <taxon>Alphaproteobacteria</taxon>
        <taxon>Rhodobacterales</taxon>
        <taxon>Paracoccaceae</taxon>
        <taxon>Pseudodonghicola</taxon>
    </lineage>
</organism>
<dbReference type="Pfam" id="PF13598">
    <property type="entry name" value="DUF4139"/>
    <property type="match status" value="1"/>
</dbReference>
<feature type="domain" description="DUF4140" evidence="4">
    <location>
        <begin position="29"/>
        <end position="126"/>
    </location>
</feature>
<reference evidence="5" key="1">
    <citation type="journal article" date="2014" name="Int. J. Syst. Evol. Microbiol.">
        <title>Complete genome sequence of Corynebacterium casei LMG S-19264T (=DSM 44701T), isolated from a smear-ripened cheese.</title>
        <authorList>
            <consortium name="US DOE Joint Genome Institute (JGI-PGF)"/>
            <person name="Walter F."/>
            <person name="Albersmeier A."/>
            <person name="Kalinowski J."/>
            <person name="Ruckert C."/>
        </authorList>
    </citation>
    <scope>NUCLEOTIDE SEQUENCE</scope>
    <source>
        <strain evidence="5">CGMCC 1.7081</strain>
    </source>
</reference>
<accession>A0A8J3HBP0</accession>
<name>A0A8J3HBP0_9RHOB</name>
<evidence type="ECO:0000259" key="3">
    <source>
        <dbReference type="Pfam" id="PF13598"/>
    </source>
</evidence>
<sequence length="533" mass="57558">MRALLFLAVCLPSAALAEDFVLSAPVTGVTLYPSGASIERRVPFSIPAGQHRLILRGAGPHVPLPKLRVVLEGATLETVTARTSALPPRGIEESETIKTARAEVARLEAEFAATRDKQAAERAKAAAARAQIGFLDGLGAAQDLGGQGVAVLRDLSRMIAEEGIAARTTRHQAESAAHAYDQPLAELEKTLAAARAHLAALAPAEDDQQEYTLAVTTDVPAEGLVTLSYITPEAQWTPGYEAHLSRGEHAELRLSRVAWVAQQTGTPWTGVELKLSTTMPSGRTDPAPLYPDRRRIEKPQPPAPMRLMDAAGGAMPEPILAAAPEMLDGISVTYDYPLPATVLSGGEMLRLPLDQIALPAEVFARATPEFDQTAYVTAAFTNVSGEILLPSDDVQLYIDGHFAGVGTLPMIASGQSAELGFGPIEGLRLGYDELDRTRGDRGVLSKSNQMTEAEEYRISNLTGTGWPVRMRSRVPYSEQEDLQIGWTATPMPDLQEVDNQRGLLEWRLDLGPGETRTVRVDQKLSWPEGYELR</sequence>
<protein>
    <recommendedName>
        <fullName evidence="7">Mucoidy inhibitor MuiA family protein</fullName>
    </recommendedName>
</protein>
<dbReference type="Proteomes" id="UP000611500">
    <property type="component" value="Unassembled WGS sequence"/>
</dbReference>
<dbReference type="InterPro" id="IPR011935">
    <property type="entry name" value="CHP02231"/>
</dbReference>
<keyword evidence="6" id="KW-1185">Reference proteome</keyword>
<feature type="chain" id="PRO_5035252045" description="Mucoidy inhibitor MuiA family protein" evidence="2">
    <location>
        <begin position="18"/>
        <end position="533"/>
    </location>
</feature>
<evidence type="ECO:0000256" key="1">
    <source>
        <dbReference type="SAM" id="MobiDB-lite"/>
    </source>
</evidence>
<gene>
    <name evidence="5" type="ORF">GCM10010961_37800</name>
</gene>
<evidence type="ECO:0000259" key="4">
    <source>
        <dbReference type="Pfam" id="PF13600"/>
    </source>
</evidence>
<proteinExistence type="predicted"/>
<comment type="caution">
    <text evidence="5">The sequence shown here is derived from an EMBL/GenBank/DDBJ whole genome shotgun (WGS) entry which is preliminary data.</text>
</comment>
<feature type="region of interest" description="Disordered" evidence="1">
    <location>
        <begin position="276"/>
        <end position="302"/>
    </location>
</feature>
<dbReference type="InterPro" id="IPR025554">
    <property type="entry name" value="DUF4140"/>
</dbReference>
<dbReference type="PANTHER" id="PTHR31005">
    <property type="entry name" value="DUF4139 DOMAIN-CONTAINING PROTEIN"/>
    <property type="match status" value="1"/>
</dbReference>
<dbReference type="Pfam" id="PF13600">
    <property type="entry name" value="DUF4140"/>
    <property type="match status" value="1"/>
</dbReference>